<dbReference type="GO" id="GO:0004644">
    <property type="term" value="F:phosphoribosylglycinamide formyltransferase activity"/>
    <property type="evidence" value="ECO:0007669"/>
    <property type="project" value="UniProtKB-UniRule"/>
</dbReference>
<comment type="pathway">
    <text evidence="1 4">Purine metabolism; IMP biosynthesis via de novo pathway; N(2)-formyl-N(1)-(5-phospho-D-ribosyl)glycinamide from N(1)-(5-phospho-D-ribosyl)glycinamide (10-formyl THF route): step 1/1.</text>
</comment>
<dbReference type="UniPathway" id="UPA00074">
    <property type="reaction ID" value="UER00126"/>
</dbReference>
<reference evidence="7 8" key="1">
    <citation type="submission" date="2018-02" db="EMBL/GenBank/DDBJ databases">
        <title>8 Nocardia nova and 1 Nocardia cyriacigeorgica strain used for evolution to TMP-SMX.</title>
        <authorList>
            <person name="Mehta H."/>
            <person name="Weng J."/>
            <person name="Shamoo Y."/>
        </authorList>
    </citation>
    <scope>NUCLEOTIDE SEQUENCE [LARGE SCALE GENOMIC DNA]</scope>
    <source>
        <strain evidence="7 8">ATCC 33727</strain>
    </source>
</reference>
<evidence type="ECO:0000256" key="2">
    <source>
        <dbReference type="ARBA" id="ARBA00022679"/>
    </source>
</evidence>
<comment type="catalytic activity">
    <reaction evidence="4">
        <text>N(1)-(5-phospho-beta-D-ribosyl)glycinamide + (6R)-10-formyltetrahydrofolate = N(2)-formyl-N(1)-(5-phospho-beta-D-ribosyl)glycinamide + (6S)-5,6,7,8-tetrahydrofolate + H(+)</text>
        <dbReference type="Rhea" id="RHEA:15053"/>
        <dbReference type="ChEBI" id="CHEBI:15378"/>
        <dbReference type="ChEBI" id="CHEBI:57453"/>
        <dbReference type="ChEBI" id="CHEBI:143788"/>
        <dbReference type="ChEBI" id="CHEBI:147286"/>
        <dbReference type="ChEBI" id="CHEBI:195366"/>
        <dbReference type="EC" id="2.1.2.2"/>
    </reaction>
</comment>
<comment type="caution">
    <text evidence="7">The sequence shown here is derived from an EMBL/GenBank/DDBJ whole genome shotgun (WGS) entry which is preliminary data.</text>
</comment>
<keyword evidence="2 4" id="KW-0808">Transferase</keyword>
<dbReference type="Gene3D" id="3.40.50.170">
    <property type="entry name" value="Formyl transferase, N-terminal domain"/>
    <property type="match status" value="1"/>
</dbReference>
<evidence type="ECO:0000259" key="6">
    <source>
        <dbReference type="Pfam" id="PF00551"/>
    </source>
</evidence>
<dbReference type="EMBL" id="PYHS01000011">
    <property type="protein sequence ID" value="PSR61158.1"/>
    <property type="molecule type" value="Genomic_DNA"/>
</dbReference>
<comment type="caution">
    <text evidence="4">Lacks conserved residue(s) required for the propagation of feature annotation.</text>
</comment>
<name>A0A2T2Z079_9NOCA</name>
<dbReference type="SUPFAM" id="SSF53328">
    <property type="entry name" value="Formyltransferase"/>
    <property type="match status" value="1"/>
</dbReference>
<dbReference type="PANTHER" id="PTHR43369:SF2">
    <property type="entry name" value="PHOSPHORIBOSYLGLYCINAMIDE FORMYLTRANSFERASE"/>
    <property type="match status" value="1"/>
</dbReference>
<evidence type="ECO:0000256" key="3">
    <source>
        <dbReference type="ARBA" id="ARBA00022755"/>
    </source>
</evidence>
<comment type="function">
    <text evidence="4">Catalyzes the transfer of a formyl group from 10-formyltetrahydrofolate to 5-phospho-ribosyl-glycinamide (GAR), producing 5-phospho-ribosyl-N-formylglycinamide (FGAR) and tetrahydrofolate.</text>
</comment>
<evidence type="ECO:0000256" key="4">
    <source>
        <dbReference type="HAMAP-Rule" id="MF_01930"/>
    </source>
</evidence>
<dbReference type="GO" id="GO:0005829">
    <property type="term" value="C:cytosol"/>
    <property type="evidence" value="ECO:0007669"/>
    <property type="project" value="TreeGrafter"/>
</dbReference>
<protein>
    <recommendedName>
        <fullName evidence="4">Phosphoribosylglycinamide formyltransferase</fullName>
        <ecNumber evidence="4">2.1.2.2</ecNumber>
    </recommendedName>
    <alternativeName>
        <fullName evidence="4">5'-phosphoribosylglycinamide transformylase</fullName>
    </alternativeName>
    <alternativeName>
        <fullName evidence="4">GAR transformylase</fullName>
        <shortName evidence="4">GART</shortName>
    </alternativeName>
</protein>
<comment type="similarity">
    <text evidence="4">Belongs to the GART family.</text>
</comment>
<keyword evidence="3 4" id="KW-0658">Purine biosynthesis</keyword>
<dbReference type="HAMAP" id="MF_01930">
    <property type="entry name" value="PurN"/>
    <property type="match status" value="1"/>
</dbReference>
<dbReference type="InterPro" id="IPR036477">
    <property type="entry name" value="Formyl_transf_N_sf"/>
</dbReference>
<evidence type="ECO:0000313" key="8">
    <source>
        <dbReference type="Proteomes" id="UP000241647"/>
    </source>
</evidence>
<feature type="binding site" evidence="4">
    <location>
        <begin position="58"/>
        <end position="60"/>
    </location>
    <ligand>
        <name>N(1)-(5-phospho-beta-D-ribosyl)glycinamide</name>
        <dbReference type="ChEBI" id="CHEBI:143788"/>
    </ligand>
</feature>
<dbReference type="InterPro" id="IPR004607">
    <property type="entry name" value="GART"/>
</dbReference>
<dbReference type="NCBIfam" id="TIGR00639">
    <property type="entry name" value="PurN"/>
    <property type="match status" value="1"/>
</dbReference>
<feature type="region of interest" description="Disordered" evidence="5">
    <location>
        <begin position="1"/>
        <end position="21"/>
    </location>
</feature>
<sequence length="242" mass="26022">MRRSPPLPPHQISEAPHHIPHPPSVFGGWAARRNPSCGCGKLRGVRNLRVGVLVSHNGSNLRALHRSSLEPGARFEIAVVIGNNSEAAGLAYARANRIPTRHLSGATHPDPDALDDAIRAALVEHATEWVVTAGYMKKLGPRTRRQFDSRILNIHPAPLPRFGGIGMFGLRVHEAVLASGVGVTGPTVHLVDGDYDTGRVIAQREVPVLADDTAQTLAARVLEAEHVVLPLVVRQIAAGRRP</sequence>
<proteinExistence type="inferred from homology"/>
<accession>A0A2T2Z079</accession>
<feature type="active site" description="Proton donor" evidence="4">
    <location>
        <position position="155"/>
    </location>
</feature>
<dbReference type="EC" id="2.1.2.2" evidence="4"/>
<dbReference type="GO" id="GO:0006189">
    <property type="term" value="P:'de novo' IMP biosynthetic process"/>
    <property type="evidence" value="ECO:0007669"/>
    <property type="project" value="UniProtKB-UniRule"/>
</dbReference>
<gene>
    <name evidence="4 7" type="primary">purN</name>
    <name evidence="7" type="ORF">C8259_21335</name>
</gene>
<organism evidence="7 8">
    <name type="scientific">Nocardia nova</name>
    <dbReference type="NCBI Taxonomy" id="37330"/>
    <lineage>
        <taxon>Bacteria</taxon>
        <taxon>Bacillati</taxon>
        <taxon>Actinomycetota</taxon>
        <taxon>Actinomycetes</taxon>
        <taxon>Mycobacteriales</taxon>
        <taxon>Nocardiaceae</taxon>
        <taxon>Nocardia</taxon>
    </lineage>
</organism>
<evidence type="ECO:0000313" key="7">
    <source>
        <dbReference type="EMBL" id="PSR61158.1"/>
    </source>
</evidence>
<feature type="domain" description="Formyl transferase N-terminal" evidence="6">
    <location>
        <begin position="49"/>
        <end position="233"/>
    </location>
</feature>
<dbReference type="Proteomes" id="UP000241647">
    <property type="component" value="Unassembled WGS sequence"/>
</dbReference>
<evidence type="ECO:0000256" key="5">
    <source>
        <dbReference type="SAM" id="MobiDB-lite"/>
    </source>
</evidence>
<evidence type="ECO:0000256" key="1">
    <source>
        <dbReference type="ARBA" id="ARBA00005054"/>
    </source>
</evidence>
<dbReference type="Pfam" id="PF00551">
    <property type="entry name" value="Formyl_trans_N"/>
    <property type="match status" value="1"/>
</dbReference>
<dbReference type="PANTHER" id="PTHR43369">
    <property type="entry name" value="PHOSPHORIBOSYLGLYCINAMIDE FORMYLTRANSFERASE"/>
    <property type="match status" value="1"/>
</dbReference>
<feature type="site" description="Raises pKa of active site His" evidence="4">
    <location>
        <position position="196"/>
    </location>
</feature>
<dbReference type="InterPro" id="IPR002376">
    <property type="entry name" value="Formyl_transf_N"/>
</dbReference>
<feature type="binding site" evidence="4">
    <location>
        <position position="153"/>
    </location>
    <ligand>
        <name>(6R)-10-formyltetrahydrofolate</name>
        <dbReference type="ChEBI" id="CHEBI:195366"/>
    </ligand>
</feature>
<dbReference type="AlphaFoldDB" id="A0A2T2Z079"/>
<dbReference type="CDD" id="cd08645">
    <property type="entry name" value="FMT_core_GART"/>
    <property type="match status" value="1"/>
</dbReference>